<dbReference type="EMBL" id="RPFW01000004">
    <property type="protein sequence ID" value="TVZ03386.1"/>
    <property type="molecule type" value="Genomic_DNA"/>
</dbReference>
<sequence length="529" mass="56151">MQSFIHVLDWRANVHPQVTALADDRGAVYDYARLRAEVERLAGGWAGLGAAPGNVVAILAKNSADFLVHAFAVMRAGATPAFVNWRLSARELTEVLDLVKPVAIAADAEFAGLADAAWPAARSAGEAPDRAIIGGGPVPPGWRDGAALAGPVPPRPALTGDTVLALVHTSGTTGRAKAIPLRHGALMASLADFAIEIGDQVAGSHHLQILPLFHLGGFGQCLQALLTAGTVHIHTAFDPAAAIDAIEADRIEFFTAGPSLIDMLVAEVRRRDAADLSSLREIAYGTAPITPSLLTAAVETFGCRFRQIYGNTESQSMISLLAPADHQPGHPRLGSAGKVSFGWEVRVVDPDGRDLPPETPGELLIRGECLFSGYWRDADATAAAFADGGWYRTGDIVRLTADGYLYILDRAKDMIISGGENIYPAEVEAVLAAHPAVADVAVVGRPDARWGEAVHAVIIPRAGQADALSDAGIIGWCRERLAHFKCPKSVEFADSFPRTSTGKVLKRELRAQLARQEMRGPEKMGEARP</sequence>
<dbReference type="InterPro" id="IPR042099">
    <property type="entry name" value="ANL_N_sf"/>
</dbReference>
<feature type="domain" description="AMP-binding enzyme C-terminal" evidence="4">
    <location>
        <begin position="426"/>
        <end position="503"/>
    </location>
</feature>
<dbReference type="PANTHER" id="PTHR43201:SF32">
    <property type="entry name" value="2-SUCCINYLBENZOATE--COA LIGASE, CHLOROPLASTIC_PEROXISOMAL"/>
    <property type="match status" value="1"/>
</dbReference>
<dbReference type="InterPro" id="IPR045851">
    <property type="entry name" value="AMP-bd_C_sf"/>
</dbReference>
<dbReference type="FunFam" id="3.30.300.30:FF:000008">
    <property type="entry name" value="2,3-dihydroxybenzoate-AMP ligase"/>
    <property type="match status" value="1"/>
</dbReference>
<evidence type="ECO:0000256" key="2">
    <source>
        <dbReference type="ARBA" id="ARBA00022598"/>
    </source>
</evidence>
<dbReference type="OrthoDB" id="9803968at2"/>
<dbReference type="Pfam" id="PF00501">
    <property type="entry name" value="AMP-binding"/>
    <property type="match status" value="1"/>
</dbReference>
<dbReference type="GO" id="GO:0031956">
    <property type="term" value="F:medium-chain fatty acid-CoA ligase activity"/>
    <property type="evidence" value="ECO:0007669"/>
    <property type="project" value="TreeGrafter"/>
</dbReference>
<dbReference type="Proteomes" id="UP000460272">
    <property type="component" value="Unassembled WGS sequence"/>
</dbReference>
<comment type="caution">
    <text evidence="5">The sequence shown here is derived from an EMBL/GenBank/DDBJ whole genome shotgun (WGS) entry which is preliminary data.</text>
</comment>
<feature type="domain" description="AMP-dependent synthetase/ligase" evidence="3">
    <location>
        <begin position="9"/>
        <end position="375"/>
    </location>
</feature>
<dbReference type="PANTHER" id="PTHR43201">
    <property type="entry name" value="ACYL-COA SYNTHETASE"/>
    <property type="match status" value="1"/>
</dbReference>
<dbReference type="Pfam" id="PF13193">
    <property type="entry name" value="AMP-binding_C"/>
    <property type="match status" value="1"/>
</dbReference>
<keyword evidence="6" id="KW-1185">Reference proteome</keyword>
<dbReference type="PROSITE" id="PS00455">
    <property type="entry name" value="AMP_BINDING"/>
    <property type="match status" value="1"/>
</dbReference>
<keyword evidence="2 5" id="KW-0436">Ligase</keyword>
<evidence type="ECO:0000259" key="4">
    <source>
        <dbReference type="Pfam" id="PF13193"/>
    </source>
</evidence>
<dbReference type="Gene3D" id="3.40.50.12780">
    <property type="entry name" value="N-terminal domain of ligase-like"/>
    <property type="match status" value="1"/>
</dbReference>
<dbReference type="Gene3D" id="3.30.300.30">
    <property type="match status" value="1"/>
</dbReference>
<dbReference type="SUPFAM" id="SSF56801">
    <property type="entry name" value="Acetyl-CoA synthetase-like"/>
    <property type="match status" value="1"/>
</dbReference>
<comment type="similarity">
    <text evidence="1">Belongs to the ATP-dependent AMP-binding enzyme family.</text>
</comment>
<proteinExistence type="inferred from homology"/>
<evidence type="ECO:0000313" key="6">
    <source>
        <dbReference type="Proteomes" id="UP000460272"/>
    </source>
</evidence>
<reference evidence="5 6" key="1">
    <citation type="submission" date="2018-11" db="EMBL/GenBank/DDBJ databases">
        <title>Trebonia kvetii gen.nov., sp.nov., a novel acidophilic actinobacterium, and proposal of the new actinobacterial family Treboniaceae fam. nov.</title>
        <authorList>
            <person name="Rapoport D."/>
            <person name="Sagova-Mareckova M."/>
            <person name="Sedlacek I."/>
            <person name="Provaznik J."/>
            <person name="Kralova S."/>
            <person name="Pavlinic D."/>
            <person name="Benes V."/>
            <person name="Kopecky J."/>
        </authorList>
    </citation>
    <scope>NUCLEOTIDE SEQUENCE [LARGE SCALE GENOMIC DNA]</scope>
    <source>
        <strain evidence="5 6">15Tr583</strain>
    </source>
</reference>
<evidence type="ECO:0000256" key="1">
    <source>
        <dbReference type="ARBA" id="ARBA00006432"/>
    </source>
</evidence>
<dbReference type="InterPro" id="IPR025110">
    <property type="entry name" value="AMP-bd_C"/>
</dbReference>
<gene>
    <name evidence="5" type="ORF">EAS64_23590</name>
</gene>
<name>A0A6P2BYU3_9ACTN</name>
<evidence type="ECO:0000259" key="3">
    <source>
        <dbReference type="Pfam" id="PF00501"/>
    </source>
</evidence>
<accession>A0A6P2BYU3</accession>
<dbReference type="GO" id="GO:0006631">
    <property type="term" value="P:fatty acid metabolic process"/>
    <property type="evidence" value="ECO:0007669"/>
    <property type="project" value="TreeGrafter"/>
</dbReference>
<protein>
    <submittedName>
        <fullName evidence="5">Fatty acid--CoA ligase</fullName>
    </submittedName>
</protein>
<organism evidence="5 6">
    <name type="scientific">Trebonia kvetii</name>
    <dbReference type="NCBI Taxonomy" id="2480626"/>
    <lineage>
        <taxon>Bacteria</taxon>
        <taxon>Bacillati</taxon>
        <taxon>Actinomycetota</taxon>
        <taxon>Actinomycetes</taxon>
        <taxon>Streptosporangiales</taxon>
        <taxon>Treboniaceae</taxon>
        <taxon>Trebonia</taxon>
    </lineage>
</organism>
<dbReference type="AlphaFoldDB" id="A0A6P2BYU3"/>
<dbReference type="RefSeq" id="WP_145856103.1">
    <property type="nucleotide sequence ID" value="NZ_RPFW01000004.1"/>
</dbReference>
<dbReference type="InterPro" id="IPR020845">
    <property type="entry name" value="AMP-binding_CS"/>
</dbReference>
<dbReference type="InterPro" id="IPR000873">
    <property type="entry name" value="AMP-dep_synth/lig_dom"/>
</dbReference>
<evidence type="ECO:0000313" key="5">
    <source>
        <dbReference type="EMBL" id="TVZ03386.1"/>
    </source>
</evidence>